<dbReference type="EMBL" id="CM042882">
    <property type="protein sequence ID" value="KAI4381464.1"/>
    <property type="molecule type" value="Genomic_DNA"/>
</dbReference>
<sequence length="156" mass="17454">MVQMSETIRSVVLVDSQENSMRHVHMLMAWTQSVQQNNLVLAEALVKQIRLLAASKAGAMGKVATYFTKAFTLRIYGIQPQGLVNDPSFSDAIQMHFYKACPYLKFAHFTANQAILEAFQGEGRVHVIDFSLNQGLQWPALLQAFAVQPTALRRSV</sequence>
<proteinExistence type="predicted"/>
<comment type="caution">
    <text evidence="1">The sequence shown here is derived from an EMBL/GenBank/DDBJ whole genome shotgun (WGS) entry which is preliminary data.</text>
</comment>
<gene>
    <name evidence="1" type="ORF">MLD38_007533</name>
</gene>
<organism evidence="1 2">
    <name type="scientific">Melastoma candidum</name>
    <dbReference type="NCBI Taxonomy" id="119954"/>
    <lineage>
        <taxon>Eukaryota</taxon>
        <taxon>Viridiplantae</taxon>
        <taxon>Streptophyta</taxon>
        <taxon>Embryophyta</taxon>
        <taxon>Tracheophyta</taxon>
        <taxon>Spermatophyta</taxon>
        <taxon>Magnoliopsida</taxon>
        <taxon>eudicotyledons</taxon>
        <taxon>Gunneridae</taxon>
        <taxon>Pentapetalae</taxon>
        <taxon>rosids</taxon>
        <taxon>malvids</taxon>
        <taxon>Myrtales</taxon>
        <taxon>Melastomataceae</taxon>
        <taxon>Melastomatoideae</taxon>
        <taxon>Melastomateae</taxon>
        <taxon>Melastoma</taxon>
    </lineage>
</organism>
<evidence type="ECO:0000313" key="2">
    <source>
        <dbReference type="Proteomes" id="UP001057402"/>
    </source>
</evidence>
<accession>A0ACB9RRE2</accession>
<keyword evidence="2" id="KW-1185">Reference proteome</keyword>
<reference evidence="2" key="1">
    <citation type="journal article" date="2023" name="Front. Plant Sci.">
        <title>Chromosomal-level genome assembly of Melastoma candidum provides insights into trichome evolution.</title>
        <authorList>
            <person name="Zhong Y."/>
            <person name="Wu W."/>
            <person name="Sun C."/>
            <person name="Zou P."/>
            <person name="Liu Y."/>
            <person name="Dai S."/>
            <person name="Zhou R."/>
        </authorList>
    </citation>
    <scope>NUCLEOTIDE SEQUENCE [LARGE SCALE GENOMIC DNA]</scope>
</reference>
<dbReference type="Proteomes" id="UP001057402">
    <property type="component" value="Chromosome 3"/>
</dbReference>
<protein>
    <submittedName>
        <fullName evidence="1">Uncharacterized protein</fullName>
    </submittedName>
</protein>
<name>A0ACB9RRE2_9MYRT</name>
<evidence type="ECO:0000313" key="1">
    <source>
        <dbReference type="EMBL" id="KAI4381464.1"/>
    </source>
</evidence>